<reference evidence="7" key="2">
    <citation type="submission" date="2017-06" db="EMBL/GenBank/DDBJ databases">
        <title>The pomegranate genome and the genomics of punicalagin biosynthesis.</title>
        <authorList>
            <person name="Xu C."/>
        </authorList>
    </citation>
    <scope>NUCLEOTIDE SEQUENCE [LARGE SCALE GENOMIC DNA]</scope>
    <source>
        <tissue evidence="7">Fresh leaf</tissue>
    </source>
</reference>
<reference evidence="10" key="4">
    <citation type="submission" date="2025-04" db="UniProtKB">
        <authorList>
            <consortium name="RefSeq"/>
        </authorList>
    </citation>
    <scope>IDENTIFICATION</scope>
    <source>
        <tissue evidence="10">Leaf</tissue>
    </source>
</reference>
<sequence length="413" mass="46890">MEDQDIEIPQYFLCPISLQIMKDPVTTLTGITYDRDCIENWLAKSTKSTATCPVTKQPLPKDSGLTPNHTLLRLIQAWCVTNEKNGVDRIPTPKMQLDVARVLRIVRDLKADHLCLRTLKMLDELWSENERNWACMAEAGVAEAMVPLIIKFTREQRMDGLKESLRILNQTWSSSRPELNLLVQENYDLVDALSWILQLDMGTDDTVPVKANAATILKRIMEVARVTLLERLKLETFKNILKAMREIRTSQPGIKSILQVLIEACPWARNRSKILEAGAVFELIELELEKPEKRVSELTFNLLAQLCSCPDGRTQFLQHAGGIAMLAKRTLRVSPVVDDRAVYILTMISLYATNNVLREMLRVGAVSKLCMVLQADCTSHLKSKARSILRMHSNVWNNSPCITVYLLTRHAAR</sequence>
<evidence type="ECO:0000313" key="9">
    <source>
        <dbReference type="Proteomes" id="UP000515151"/>
    </source>
</evidence>
<dbReference type="InterPro" id="IPR045210">
    <property type="entry name" value="RING-Ubox_PUB"/>
</dbReference>
<evidence type="ECO:0000256" key="4">
    <source>
        <dbReference type="ARBA" id="ARBA00022786"/>
    </source>
</evidence>
<name>A0A218W917_PUNGR</name>
<dbReference type="Proteomes" id="UP000197138">
    <property type="component" value="Unassembled WGS sequence"/>
</dbReference>
<comment type="pathway">
    <text evidence="2 5">Protein modification; protein ubiquitination.</text>
</comment>
<dbReference type="OrthoDB" id="10064100at2759"/>
<dbReference type="PANTHER" id="PTHR22849">
    <property type="entry name" value="WDSAM1 PROTEIN"/>
    <property type="match status" value="1"/>
</dbReference>
<evidence type="ECO:0000313" key="8">
    <source>
        <dbReference type="Proteomes" id="UP000197138"/>
    </source>
</evidence>
<dbReference type="InterPro" id="IPR045185">
    <property type="entry name" value="PUB22/23/24-like"/>
</dbReference>
<gene>
    <name evidence="10" type="primary">LOC116210451</name>
    <name evidence="7" type="ORF">CDL15_Pgr025230</name>
</gene>
<keyword evidence="4 5" id="KW-0833">Ubl conjugation pathway</keyword>
<evidence type="ECO:0000313" key="10">
    <source>
        <dbReference type="RefSeq" id="XP_031400178.1"/>
    </source>
</evidence>
<dbReference type="EC" id="2.3.2.27" evidence="5"/>
<dbReference type="GO" id="GO:0016567">
    <property type="term" value="P:protein ubiquitination"/>
    <property type="evidence" value="ECO:0007669"/>
    <property type="project" value="UniProtKB-UniRule"/>
</dbReference>
<dbReference type="SUPFAM" id="SSF57850">
    <property type="entry name" value="RING/U-box"/>
    <property type="match status" value="1"/>
</dbReference>
<accession>A0A218W917</accession>
<dbReference type="SUPFAM" id="SSF48371">
    <property type="entry name" value="ARM repeat"/>
    <property type="match status" value="1"/>
</dbReference>
<dbReference type="PANTHER" id="PTHR22849:SF128">
    <property type="entry name" value="U-BOX DOMAIN-CONTAINING PROTEIN"/>
    <property type="match status" value="1"/>
</dbReference>
<evidence type="ECO:0000256" key="5">
    <source>
        <dbReference type="RuleBase" id="RU369093"/>
    </source>
</evidence>
<dbReference type="PROSITE" id="PS51698">
    <property type="entry name" value="U_BOX"/>
    <property type="match status" value="1"/>
</dbReference>
<dbReference type="CDD" id="cd16664">
    <property type="entry name" value="RING-Ubox_PUB"/>
    <property type="match status" value="1"/>
</dbReference>
<reference evidence="9" key="3">
    <citation type="journal article" date="2020" name="Plant Biotechnol. J.">
        <title>The pomegranate (Punica granatum L.) draft genome dissects genetic divergence between soft- and hard-seeded cultivars.</title>
        <authorList>
            <person name="Luo X."/>
            <person name="Li H."/>
            <person name="Wu Z."/>
            <person name="Yao W."/>
            <person name="Zhao P."/>
            <person name="Cao D."/>
            <person name="Yu H."/>
            <person name="Li K."/>
            <person name="Poudel K."/>
            <person name="Zhao D."/>
            <person name="Zhang F."/>
            <person name="Xia X."/>
            <person name="Chen L."/>
            <person name="Wang Q."/>
            <person name="Jing D."/>
            <person name="Cao S."/>
        </authorList>
    </citation>
    <scope>NUCLEOTIDE SEQUENCE [LARGE SCALE GENOMIC DNA]</scope>
</reference>
<organism evidence="7 8">
    <name type="scientific">Punica granatum</name>
    <name type="common">Pomegranate</name>
    <dbReference type="NCBI Taxonomy" id="22663"/>
    <lineage>
        <taxon>Eukaryota</taxon>
        <taxon>Viridiplantae</taxon>
        <taxon>Streptophyta</taxon>
        <taxon>Embryophyta</taxon>
        <taxon>Tracheophyta</taxon>
        <taxon>Spermatophyta</taxon>
        <taxon>Magnoliopsida</taxon>
        <taxon>eudicotyledons</taxon>
        <taxon>Gunneridae</taxon>
        <taxon>Pentapetalae</taxon>
        <taxon>rosids</taxon>
        <taxon>malvids</taxon>
        <taxon>Myrtales</taxon>
        <taxon>Lythraceae</taxon>
        <taxon>Punica</taxon>
    </lineage>
</organism>
<dbReference type="InterPro" id="IPR011989">
    <property type="entry name" value="ARM-like"/>
</dbReference>
<dbReference type="UniPathway" id="UPA00143"/>
<dbReference type="Pfam" id="PF04564">
    <property type="entry name" value="U-box"/>
    <property type="match status" value="1"/>
</dbReference>
<dbReference type="AlphaFoldDB" id="A0A218W917"/>
<dbReference type="InterPro" id="IPR013083">
    <property type="entry name" value="Znf_RING/FYVE/PHD"/>
</dbReference>
<dbReference type="EMBL" id="MTKT01004939">
    <property type="protein sequence ID" value="OWM69043.1"/>
    <property type="molecule type" value="Genomic_DNA"/>
</dbReference>
<proteinExistence type="predicted"/>
<dbReference type="Gene3D" id="1.25.10.10">
    <property type="entry name" value="Leucine-rich Repeat Variant"/>
    <property type="match status" value="1"/>
</dbReference>
<dbReference type="GeneID" id="116210451"/>
<dbReference type="InterPro" id="IPR016024">
    <property type="entry name" value="ARM-type_fold"/>
</dbReference>
<evidence type="ECO:0000256" key="3">
    <source>
        <dbReference type="ARBA" id="ARBA00022679"/>
    </source>
</evidence>
<dbReference type="Pfam" id="PF25598">
    <property type="entry name" value="ARM_PUB"/>
    <property type="match status" value="1"/>
</dbReference>
<dbReference type="InterPro" id="IPR058678">
    <property type="entry name" value="ARM_PUB"/>
</dbReference>
<keyword evidence="3 5" id="KW-0808">Transferase</keyword>
<dbReference type="Proteomes" id="UP000515151">
    <property type="component" value="Chromosome 6"/>
</dbReference>
<dbReference type="GO" id="GO:0061630">
    <property type="term" value="F:ubiquitin protein ligase activity"/>
    <property type="evidence" value="ECO:0007669"/>
    <property type="project" value="UniProtKB-UniRule"/>
</dbReference>
<evidence type="ECO:0000256" key="1">
    <source>
        <dbReference type="ARBA" id="ARBA00000900"/>
    </source>
</evidence>
<dbReference type="InterPro" id="IPR003613">
    <property type="entry name" value="Ubox_domain"/>
</dbReference>
<dbReference type="RefSeq" id="XP_031400178.1">
    <property type="nucleotide sequence ID" value="XM_031544318.1"/>
</dbReference>
<dbReference type="SMART" id="SM00504">
    <property type="entry name" value="Ubox"/>
    <property type="match status" value="1"/>
</dbReference>
<dbReference type="Gene3D" id="3.30.40.10">
    <property type="entry name" value="Zinc/RING finger domain, C3HC4 (zinc finger)"/>
    <property type="match status" value="1"/>
</dbReference>
<evidence type="ECO:0000256" key="2">
    <source>
        <dbReference type="ARBA" id="ARBA00004906"/>
    </source>
</evidence>
<protein>
    <recommendedName>
        <fullName evidence="5 6">U-box domain-containing protein</fullName>
        <ecNumber evidence="5">2.3.2.27</ecNumber>
    </recommendedName>
    <alternativeName>
        <fullName evidence="5">RING-type E3 ubiquitin transferase PUB</fullName>
    </alternativeName>
</protein>
<keyword evidence="9" id="KW-1185">Reference proteome</keyword>
<evidence type="ECO:0000259" key="6">
    <source>
        <dbReference type="PROSITE" id="PS51698"/>
    </source>
</evidence>
<comment type="catalytic activity">
    <reaction evidence="1 5">
        <text>S-ubiquitinyl-[E2 ubiquitin-conjugating enzyme]-L-cysteine + [acceptor protein]-L-lysine = [E2 ubiquitin-conjugating enzyme]-L-cysteine + N(6)-ubiquitinyl-[acceptor protein]-L-lysine.</text>
        <dbReference type="EC" id="2.3.2.27"/>
    </reaction>
</comment>
<reference evidence="8" key="1">
    <citation type="journal article" date="2017" name="Plant J.">
        <title>The pomegranate (Punica granatum L.) genome and the genomics of punicalagin biosynthesis.</title>
        <authorList>
            <person name="Qin G."/>
            <person name="Xu C."/>
            <person name="Ming R."/>
            <person name="Tang H."/>
            <person name="Guyot R."/>
            <person name="Kramer E.M."/>
            <person name="Hu Y."/>
            <person name="Yi X."/>
            <person name="Qi Y."/>
            <person name="Xu X."/>
            <person name="Gao Z."/>
            <person name="Pan H."/>
            <person name="Jian J."/>
            <person name="Tian Y."/>
            <person name="Yue Z."/>
            <person name="Xu Y."/>
        </authorList>
    </citation>
    <scope>NUCLEOTIDE SEQUENCE [LARGE SCALE GENOMIC DNA]</scope>
    <source>
        <strain evidence="8">cv. Dabenzi</strain>
    </source>
</reference>
<feature type="domain" description="U-box" evidence="6">
    <location>
        <begin position="7"/>
        <end position="85"/>
    </location>
</feature>
<evidence type="ECO:0000313" key="7">
    <source>
        <dbReference type="EMBL" id="OWM69043.1"/>
    </source>
</evidence>
<comment type="function">
    <text evidence="5">Functions as an E3 ubiquitin ligase.</text>
</comment>